<dbReference type="AlphaFoldDB" id="A0A8J3J7Y0"/>
<dbReference type="Gene3D" id="3.40.630.30">
    <property type="match status" value="1"/>
</dbReference>
<accession>A0A8J3J7Y0</accession>
<dbReference type="Pfam" id="PF24553">
    <property type="entry name" value="Rv0428c_C"/>
    <property type="match status" value="1"/>
</dbReference>
<dbReference type="RefSeq" id="WP_239076653.1">
    <property type="nucleotide sequence ID" value="NZ_BAAAZM010000005.1"/>
</dbReference>
<evidence type="ECO:0000259" key="1">
    <source>
        <dbReference type="PROSITE" id="PS51186"/>
    </source>
</evidence>
<dbReference type="InterPro" id="IPR016181">
    <property type="entry name" value="Acyl_CoA_acyltransferase"/>
</dbReference>
<dbReference type="Proteomes" id="UP000612808">
    <property type="component" value="Unassembled WGS sequence"/>
</dbReference>
<keyword evidence="3" id="KW-1185">Reference proteome</keyword>
<dbReference type="EMBL" id="BOMB01000015">
    <property type="protein sequence ID" value="GID11769.1"/>
    <property type="molecule type" value="Genomic_DNA"/>
</dbReference>
<sequence>MGGHSLTSADIGRRVVVRRVVDTAAGRPRYADTIGELVAADPTHLVVRPDRGGPDARIAVADVAAAKPVPPRRRRATTAELERVGAATWPAVETAPLGDWLLRASAGWTRRANSLLPVGDPGLPLAAAADAATTWYAERGLPPRAQLADGEAADLDALLADRGWLREAPTLLLTAPIDRVRGAAPTGLPPVTYAAEPSAEWLALFGARKGTPAAARTVLTGGGPTFAEVRADDGTLAAIGRAATADGHALLSAIEVVPEYRRRGLARHVMAALAEHAMDHAHTVVLQVEEDNTAARTLYDRLGFRLHHGYHYRTAP</sequence>
<dbReference type="PANTHER" id="PTHR43617:SF20">
    <property type="entry name" value="N-ALPHA-ACETYLTRANSFERASE RIMI"/>
    <property type="match status" value="1"/>
</dbReference>
<dbReference type="PROSITE" id="PS51186">
    <property type="entry name" value="GNAT"/>
    <property type="match status" value="1"/>
</dbReference>
<dbReference type="InterPro" id="IPR000182">
    <property type="entry name" value="GNAT_dom"/>
</dbReference>
<comment type="caution">
    <text evidence="2">The sequence shown here is derived from an EMBL/GenBank/DDBJ whole genome shotgun (WGS) entry which is preliminary data.</text>
</comment>
<protein>
    <submittedName>
        <fullName evidence="2">N-acetyltransferase</fullName>
    </submittedName>
</protein>
<reference evidence="2" key="1">
    <citation type="submission" date="2021-01" db="EMBL/GenBank/DDBJ databases">
        <title>Whole genome shotgun sequence of Actinocatenispora rupis NBRC 107355.</title>
        <authorList>
            <person name="Komaki H."/>
            <person name="Tamura T."/>
        </authorList>
    </citation>
    <scope>NUCLEOTIDE SEQUENCE</scope>
    <source>
        <strain evidence="2">NBRC 107355</strain>
    </source>
</reference>
<gene>
    <name evidence="2" type="ORF">Aru02nite_26580</name>
</gene>
<name>A0A8J3J7Y0_9ACTN</name>
<organism evidence="2 3">
    <name type="scientific">Actinocatenispora rupis</name>
    <dbReference type="NCBI Taxonomy" id="519421"/>
    <lineage>
        <taxon>Bacteria</taxon>
        <taxon>Bacillati</taxon>
        <taxon>Actinomycetota</taxon>
        <taxon>Actinomycetes</taxon>
        <taxon>Micromonosporales</taxon>
        <taxon>Micromonosporaceae</taxon>
        <taxon>Actinocatenispora</taxon>
    </lineage>
</organism>
<evidence type="ECO:0000313" key="2">
    <source>
        <dbReference type="EMBL" id="GID11769.1"/>
    </source>
</evidence>
<dbReference type="SUPFAM" id="SSF55729">
    <property type="entry name" value="Acyl-CoA N-acyltransferases (Nat)"/>
    <property type="match status" value="1"/>
</dbReference>
<feature type="domain" description="N-acetyltransferase" evidence="1">
    <location>
        <begin position="178"/>
        <end position="316"/>
    </location>
</feature>
<dbReference type="CDD" id="cd04301">
    <property type="entry name" value="NAT_SF"/>
    <property type="match status" value="1"/>
</dbReference>
<proteinExistence type="predicted"/>
<evidence type="ECO:0000313" key="3">
    <source>
        <dbReference type="Proteomes" id="UP000612808"/>
    </source>
</evidence>
<dbReference type="GO" id="GO:0016747">
    <property type="term" value="F:acyltransferase activity, transferring groups other than amino-acyl groups"/>
    <property type="evidence" value="ECO:0007669"/>
    <property type="project" value="InterPro"/>
</dbReference>
<dbReference type="InterPro" id="IPR050276">
    <property type="entry name" value="MshD_Acetyltransferase"/>
</dbReference>
<dbReference type="PANTHER" id="PTHR43617">
    <property type="entry name" value="L-AMINO ACID N-ACETYLTRANSFERASE"/>
    <property type="match status" value="1"/>
</dbReference>
<dbReference type="InterPro" id="IPR056935">
    <property type="entry name" value="Rv0428c-like_C"/>
</dbReference>